<comment type="caution">
    <text evidence="3">The sequence shown here is derived from an EMBL/GenBank/DDBJ whole genome shotgun (WGS) entry which is preliminary data.</text>
</comment>
<dbReference type="InterPro" id="IPR029063">
    <property type="entry name" value="SAM-dependent_MTases_sf"/>
</dbReference>
<dbReference type="PANTHER" id="PTHR12049">
    <property type="entry name" value="PROTEIN ARGININE METHYLTRANSFERASE NDUFAF7, MITOCHONDRIAL"/>
    <property type="match status" value="1"/>
</dbReference>
<organism evidence="3 4">
    <name type="scientific">Chlorogloeopsis fritschii PCC 6912</name>
    <dbReference type="NCBI Taxonomy" id="211165"/>
    <lineage>
        <taxon>Bacteria</taxon>
        <taxon>Bacillati</taxon>
        <taxon>Cyanobacteriota</taxon>
        <taxon>Cyanophyceae</taxon>
        <taxon>Nostocales</taxon>
        <taxon>Chlorogloeopsidaceae</taxon>
        <taxon>Chlorogloeopsis</taxon>
    </lineage>
</organism>
<evidence type="ECO:0008006" key="5">
    <source>
        <dbReference type="Google" id="ProtNLM"/>
    </source>
</evidence>
<dbReference type="STRING" id="211165.GCA_000317285_06457"/>
<protein>
    <recommendedName>
        <fullName evidence="5">SAM-dependent methyltransferase</fullName>
    </recommendedName>
</protein>
<keyword evidence="1" id="KW-0489">Methyltransferase</keyword>
<evidence type="ECO:0000313" key="3">
    <source>
        <dbReference type="EMBL" id="RUR75323.1"/>
    </source>
</evidence>
<sequence length="481" mass="54335">MIYLMSASVVTAWHGFAKARCKLFIKCVNYKIMDSNLELCAVIADRIATNPHKRITFAEYMDLVLYHPEYGYYSTQAVNIGKQGDFFTSVHLGSDFGELLAEQFAQMWEILGQPVPFSLVEMGAGQGHLALDILKYVQQRYPDFFAALEYIIVEKSPALRQVQQERLQDFKLRWCSLEDIPNNSITGCFFSNELVDALPVHQFILEAGQLREIYVTTEEGRGASAVGGFPDLGRLAWQEAEGRRQRAGGRRNILDSEFLLSPTLPLPHSPSPPLSDSSPSPFVEVTGELSTPKLAEYFDLVGIQFTENVYPEGYRSEVNLAALNWLGVVADRLQRGYVLTVDYGYPASSYYNPRRSQGTLQCYWHHQRHHNPYINFGRQDITAHVDFTALERWGEGCGLNKVIFTRQELFLMMLGLGDRIASLSHTEKSISQMLRRRDALHQLVDPLGLGGFGVLLQSKGLRQTESSQPLKGFTMLEQESI</sequence>
<dbReference type="AlphaFoldDB" id="A0A3S0ZYG6"/>
<evidence type="ECO:0000313" key="4">
    <source>
        <dbReference type="Proteomes" id="UP000268857"/>
    </source>
</evidence>
<name>A0A3S0ZYG6_CHLFR</name>
<evidence type="ECO:0000256" key="2">
    <source>
        <dbReference type="ARBA" id="ARBA00022679"/>
    </source>
</evidence>
<evidence type="ECO:0000256" key="1">
    <source>
        <dbReference type="ARBA" id="ARBA00022603"/>
    </source>
</evidence>
<dbReference type="Proteomes" id="UP000268857">
    <property type="component" value="Unassembled WGS sequence"/>
</dbReference>
<keyword evidence="4" id="KW-1185">Reference proteome</keyword>
<dbReference type="InterPro" id="IPR038375">
    <property type="entry name" value="NDUFAF7_sf"/>
</dbReference>
<dbReference type="EMBL" id="RSCJ01000025">
    <property type="protein sequence ID" value="RUR75323.1"/>
    <property type="molecule type" value="Genomic_DNA"/>
</dbReference>
<dbReference type="InterPro" id="IPR003788">
    <property type="entry name" value="NDUFAF7"/>
</dbReference>
<dbReference type="OrthoDB" id="9794208at2"/>
<dbReference type="Gene3D" id="3.40.50.12710">
    <property type="match status" value="1"/>
</dbReference>
<dbReference type="SUPFAM" id="SSF53335">
    <property type="entry name" value="S-adenosyl-L-methionine-dependent methyltransferases"/>
    <property type="match status" value="1"/>
</dbReference>
<gene>
    <name evidence="3" type="ORF">PCC6912_48600</name>
</gene>
<dbReference type="GO" id="GO:0035243">
    <property type="term" value="F:protein-arginine omega-N symmetric methyltransferase activity"/>
    <property type="evidence" value="ECO:0007669"/>
    <property type="project" value="TreeGrafter"/>
</dbReference>
<accession>A0A3S0ZYG6</accession>
<keyword evidence="2" id="KW-0808">Transferase</keyword>
<dbReference type="Pfam" id="PF02636">
    <property type="entry name" value="Methyltransf_28"/>
    <property type="match status" value="1"/>
</dbReference>
<proteinExistence type="predicted"/>
<reference evidence="3 4" key="1">
    <citation type="journal article" date="2019" name="Genome Biol. Evol.">
        <title>Day and night: Metabolic profiles and evolutionary relationships of six axenic non-marine cyanobacteria.</title>
        <authorList>
            <person name="Will S.E."/>
            <person name="Henke P."/>
            <person name="Boedeker C."/>
            <person name="Huang S."/>
            <person name="Brinkmann H."/>
            <person name="Rohde M."/>
            <person name="Jarek M."/>
            <person name="Friedl T."/>
            <person name="Seufert S."/>
            <person name="Schumacher M."/>
            <person name="Overmann J."/>
            <person name="Neumann-Schaal M."/>
            <person name="Petersen J."/>
        </authorList>
    </citation>
    <scope>NUCLEOTIDE SEQUENCE [LARGE SCALE GENOMIC DNA]</scope>
    <source>
        <strain evidence="3 4">PCC 6912</strain>
    </source>
</reference>
<dbReference type="PANTHER" id="PTHR12049:SF7">
    <property type="entry name" value="PROTEIN ARGININE METHYLTRANSFERASE NDUFAF7, MITOCHONDRIAL"/>
    <property type="match status" value="1"/>
</dbReference>
<dbReference type="GO" id="GO:0032259">
    <property type="term" value="P:methylation"/>
    <property type="evidence" value="ECO:0007669"/>
    <property type="project" value="UniProtKB-KW"/>
</dbReference>